<comment type="subunit">
    <text evidence="13">Interacts with the Sec translocase complex via SecD. Specifically interacts with transmembrane segments of nascent integral membrane proteins during membrane integration.</text>
</comment>
<dbReference type="CDD" id="cd20070">
    <property type="entry name" value="5TM_YidC_Alb3"/>
    <property type="match status" value="1"/>
</dbReference>
<dbReference type="PRINTS" id="PR01900">
    <property type="entry name" value="YIDCPROTEIN"/>
</dbReference>
<evidence type="ECO:0000259" key="15">
    <source>
        <dbReference type="Pfam" id="PF14849"/>
    </source>
</evidence>
<feature type="domain" description="Membrane insertase YidC N-terminal" evidence="15">
    <location>
        <begin position="121"/>
        <end position="316"/>
    </location>
</feature>
<feature type="transmembrane region" description="Helical" evidence="13">
    <location>
        <begin position="392"/>
        <end position="412"/>
    </location>
</feature>
<dbReference type="Proteomes" id="UP000033428">
    <property type="component" value="Unassembled WGS sequence"/>
</dbReference>
<evidence type="ECO:0000256" key="5">
    <source>
        <dbReference type="ARBA" id="ARBA00022475"/>
    </source>
</evidence>
<comment type="function">
    <text evidence="13">Required for the insertion and/or proper folding and/or complex formation of integral membrane proteins into the membrane. Involved in integration of membrane proteins that insert both dependently and independently of the Sec translocase complex, as well as at least some lipoproteins. Aids folding of multispanning membrane proteins.</text>
</comment>
<dbReference type="GO" id="GO:0015031">
    <property type="term" value="P:protein transport"/>
    <property type="evidence" value="ECO:0007669"/>
    <property type="project" value="UniProtKB-KW"/>
</dbReference>
<keyword evidence="9 13" id="KW-0472">Membrane</keyword>
<dbReference type="Pfam" id="PF14849">
    <property type="entry name" value="YidC_periplas"/>
    <property type="match status" value="1"/>
</dbReference>
<evidence type="ECO:0000256" key="4">
    <source>
        <dbReference type="ARBA" id="ARBA00022448"/>
    </source>
</evidence>
<keyword evidence="10 13" id="KW-0143">Chaperone</keyword>
<dbReference type="InterPro" id="IPR028055">
    <property type="entry name" value="YidC/Oxa/ALB_C"/>
</dbReference>
<accession>A0A0F0CME5</accession>
<keyword evidence="4 13" id="KW-0813">Transport</keyword>
<dbReference type="GO" id="GO:0051205">
    <property type="term" value="P:protein insertion into membrane"/>
    <property type="evidence" value="ECO:0007669"/>
    <property type="project" value="TreeGrafter"/>
</dbReference>
<comment type="subcellular location">
    <subcellularLocation>
        <location evidence="1">Cell inner membrane</location>
        <topology evidence="1">Multi-pass membrane protein</topology>
    </subcellularLocation>
    <subcellularLocation>
        <location evidence="13">Cell membrane</location>
        <topology evidence="13">Multi-pass membrane protein</topology>
    </subcellularLocation>
</comment>
<feature type="domain" description="Membrane insertase YidC/Oxa/ALB C-terminal" evidence="14">
    <location>
        <begin position="329"/>
        <end position="524"/>
    </location>
</feature>
<comment type="caution">
    <text evidence="16">The sequence shown here is derived from an EMBL/GenBank/DDBJ whole genome shotgun (WGS) entry which is preliminary data.</text>
</comment>
<feature type="transmembrane region" description="Helical" evidence="13">
    <location>
        <begin position="329"/>
        <end position="348"/>
    </location>
</feature>
<comment type="similarity">
    <text evidence="2 13">Belongs to the OXA1/ALB3/YidC family. Type 1 subfamily.</text>
</comment>
<sequence>MEKRLITAIVASVCIMFISQMFFTKPKTLFHQEKATETMLIDKNQTNSLPENKDAEAVKQEKLTKPDEEIVFETKNARFIFSKQEAAIKNCIVKNIGDKKEEIPLFNKQNRLFAIESKDFFSLENTGYLSVKEKDSLSFKAETPNKFQIEKTFVFNEEKREISVSIALTNNSNETKNIAYLLEGPASLTQEDSPAGQHMEEGFLLIDEQLIKKNAVKGVWVKEGKCAWVAIRNRYFCSIAGPRTEEGSSISVSGGKNIPLIMSFNINQTLAPGETKKKEFFLYCGSAKEDVLAGMGQGMEAIVDYGWFGFISKLFLFILNWFYGIVKNWGIAIILLTFVVNFITFPLTKKSFASMQQMKQLQPHMDKLKALHKDNPTKMNKEMMDLYKKYRVNPMGGCLPMILQIPIFIALYQGLNKSIELKGASFLWIQDLARPDAAKIPISLPFIGESINILPLLMVGMMFLQQKISMGDMASMSEEQKSQQKMMLLVFPAVFGFFFYSMPAGLVLYWLTNTMLMTGEQFFLLNKK</sequence>
<keyword evidence="8 13" id="KW-1133">Transmembrane helix</keyword>
<evidence type="ECO:0000256" key="12">
    <source>
        <dbReference type="ARBA" id="ARBA00033342"/>
    </source>
</evidence>
<evidence type="ECO:0000313" key="17">
    <source>
        <dbReference type="Proteomes" id="UP000033428"/>
    </source>
</evidence>
<dbReference type="Pfam" id="PF02096">
    <property type="entry name" value="60KD_IMP"/>
    <property type="match status" value="1"/>
</dbReference>
<dbReference type="InterPro" id="IPR028053">
    <property type="entry name" value="Membr_insert_YidC_N"/>
</dbReference>
<reference evidence="16 17" key="1">
    <citation type="submission" date="2015-02" db="EMBL/GenBank/DDBJ databases">
        <title>Single-cell genomics of uncultivated deep-branching MTB reveals a conserved set of magnetosome genes.</title>
        <authorList>
            <person name="Kolinko S."/>
            <person name="Richter M."/>
            <person name="Glockner F.O."/>
            <person name="Brachmann A."/>
            <person name="Schuler D."/>
        </authorList>
    </citation>
    <scope>NUCLEOTIDE SEQUENCE [LARGE SCALE GENOMIC DNA]</scope>
    <source>
        <strain evidence="16">SKK-01</strain>
    </source>
</reference>
<dbReference type="Gene3D" id="2.70.98.90">
    <property type="match status" value="1"/>
</dbReference>
<evidence type="ECO:0000256" key="6">
    <source>
        <dbReference type="ARBA" id="ARBA00022692"/>
    </source>
</evidence>
<evidence type="ECO:0000256" key="9">
    <source>
        <dbReference type="ARBA" id="ARBA00023136"/>
    </source>
</evidence>
<protein>
    <recommendedName>
        <fullName evidence="3 13">Membrane protein insertase YidC</fullName>
    </recommendedName>
    <alternativeName>
        <fullName evidence="12 13">Foldase YidC</fullName>
    </alternativeName>
    <alternativeName>
        <fullName evidence="11 13">Membrane integrase YidC</fullName>
    </alternativeName>
    <alternativeName>
        <fullName evidence="13">Membrane protein YidC</fullName>
    </alternativeName>
</protein>
<organism evidence="16 17">
    <name type="scientific">Candidatus Omnitrophus magneticus</name>
    <dbReference type="NCBI Taxonomy" id="1609969"/>
    <lineage>
        <taxon>Bacteria</taxon>
        <taxon>Pseudomonadati</taxon>
        <taxon>Candidatus Omnitrophota</taxon>
        <taxon>Candidatus Omnitrophus</taxon>
    </lineage>
</organism>
<feature type="transmembrane region" description="Helical" evidence="13">
    <location>
        <begin position="305"/>
        <end position="323"/>
    </location>
</feature>
<dbReference type="NCBIfam" id="TIGR03593">
    <property type="entry name" value="yidC_nterm"/>
    <property type="match status" value="1"/>
</dbReference>
<name>A0A0F0CME5_9BACT</name>
<dbReference type="EMBL" id="JYNY01000341">
    <property type="protein sequence ID" value="KJJ84518.1"/>
    <property type="molecule type" value="Genomic_DNA"/>
</dbReference>
<dbReference type="PRINTS" id="PR00701">
    <property type="entry name" value="60KDINNERMP"/>
</dbReference>
<gene>
    <name evidence="13" type="primary">yidC</name>
    <name evidence="16" type="ORF">OMAG_001622</name>
</gene>
<keyword evidence="6 13" id="KW-0812">Transmembrane</keyword>
<proteinExistence type="inferred from homology"/>
<evidence type="ECO:0000256" key="7">
    <source>
        <dbReference type="ARBA" id="ARBA00022927"/>
    </source>
</evidence>
<dbReference type="AlphaFoldDB" id="A0A0F0CME5"/>
<evidence type="ECO:0000256" key="8">
    <source>
        <dbReference type="ARBA" id="ARBA00022989"/>
    </source>
</evidence>
<feature type="transmembrane region" description="Helical" evidence="13">
    <location>
        <begin position="442"/>
        <end position="465"/>
    </location>
</feature>
<evidence type="ECO:0000256" key="13">
    <source>
        <dbReference type="HAMAP-Rule" id="MF_01810"/>
    </source>
</evidence>
<evidence type="ECO:0000256" key="11">
    <source>
        <dbReference type="ARBA" id="ARBA00033245"/>
    </source>
</evidence>
<evidence type="ECO:0000313" key="16">
    <source>
        <dbReference type="EMBL" id="KJJ84518.1"/>
    </source>
</evidence>
<dbReference type="InterPro" id="IPR001708">
    <property type="entry name" value="YidC/ALB3/OXA1/COX18"/>
</dbReference>
<dbReference type="PATRIC" id="fig|1609969.3.peg.1745"/>
<evidence type="ECO:0000256" key="3">
    <source>
        <dbReference type="ARBA" id="ARBA00015325"/>
    </source>
</evidence>
<feature type="transmembrane region" description="Helical" evidence="13">
    <location>
        <begin position="6"/>
        <end position="24"/>
    </location>
</feature>
<feature type="transmembrane region" description="Helical" evidence="13">
    <location>
        <begin position="486"/>
        <end position="511"/>
    </location>
</feature>
<evidence type="ECO:0000256" key="1">
    <source>
        <dbReference type="ARBA" id="ARBA00004429"/>
    </source>
</evidence>
<evidence type="ECO:0000256" key="10">
    <source>
        <dbReference type="ARBA" id="ARBA00023186"/>
    </source>
</evidence>
<dbReference type="PANTHER" id="PTHR12428">
    <property type="entry name" value="OXA1"/>
    <property type="match status" value="1"/>
</dbReference>
<dbReference type="PANTHER" id="PTHR12428:SF65">
    <property type="entry name" value="CYTOCHROME C OXIDASE ASSEMBLY PROTEIN COX18, MITOCHONDRIAL"/>
    <property type="match status" value="1"/>
</dbReference>
<dbReference type="CDD" id="cd19961">
    <property type="entry name" value="EcYidC-like_peri"/>
    <property type="match status" value="1"/>
</dbReference>
<keyword evidence="17" id="KW-1185">Reference proteome</keyword>
<dbReference type="InterPro" id="IPR019998">
    <property type="entry name" value="Membr_insert_YidC"/>
</dbReference>
<keyword evidence="7 13" id="KW-0653">Protein transport</keyword>
<evidence type="ECO:0000259" key="14">
    <source>
        <dbReference type="Pfam" id="PF02096"/>
    </source>
</evidence>
<dbReference type="NCBIfam" id="TIGR03592">
    <property type="entry name" value="yidC_oxa1_cterm"/>
    <property type="match status" value="1"/>
</dbReference>
<dbReference type="GO" id="GO:0005886">
    <property type="term" value="C:plasma membrane"/>
    <property type="evidence" value="ECO:0007669"/>
    <property type="project" value="UniProtKB-SubCell"/>
</dbReference>
<keyword evidence="5 13" id="KW-1003">Cell membrane</keyword>
<dbReference type="HAMAP" id="MF_01810">
    <property type="entry name" value="YidC_type1"/>
    <property type="match status" value="1"/>
</dbReference>
<dbReference type="InterPro" id="IPR047196">
    <property type="entry name" value="YidC_ALB_C"/>
</dbReference>
<evidence type="ECO:0000256" key="2">
    <source>
        <dbReference type="ARBA" id="ARBA00010527"/>
    </source>
</evidence>
<dbReference type="GO" id="GO:0032977">
    <property type="term" value="F:membrane insertase activity"/>
    <property type="evidence" value="ECO:0007669"/>
    <property type="project" value="InterPro"/>
</dbReference>
<dbReference type="InterPro" id="IPR038221">
    <property type="entry name" value="YidC_periplasmic_sf"/>
</dbReference>